<comment type="caution">
    <text evidence="1">The sequence shown here is derived from an EMBL/GenBank/DDBJ whole genome shotgun (WGS) entry which is preliminary data.</text>
</comment>
<sequence>MTISVQIHDLRALLHWAAIGVSMNTCGSYADAAEEPHDSGIINEYANRIHFSVSVRPVFKVDNG</sequence>
<name>A0A0F9SDJ2_9ZZZZ</name>
<dbReference type="AlphaFoldDB" id="A0A0F9SDJ2"/>
<reference evidence="1" key="1">
    <citation type="journal article" date="2015" name="Nature">
        <title>Complex archaea that bridge the gap between prokaryotes and eukaryotes.</title>
        <authorList>
            <person name="Spang A."/>
            <person name="Saw J.H."/>
            <person name="Jorgensen S.L."/>
            <person name="Zaremba-Niedzwiedzka K."/>
            <person name="Martijn J."/>
            <person name="Lind A.E."/>
            <person name="van Eijk R."/>
            <person name="Schleper C."/>
            <person name="Guy L."/>
            <person name="Ettema T.J."/>
        </authorList>
    </citation>
    <scope>NUCLEOTIDE SEQUENCE</scope>
</reference>
<organism evidence="1">
    <name type="scientific">marine sediment metagenome</name>
    <dbReference type="NCBI Taxonomy" id="412755"/>
    <lineage>
        <taxon>unclassified sequences</taxon>
        <taxon>metagenomes</taxon>
        <taxon>ecological metagenomes</taxon>
    </lineage>
</organism>
<protein>
    <submittedName>
        <fullName evidence="1">Uncharacterized protein</fullName>
    </submittedName>
</protein>
<accession>A0A0F9SDJ2</accession>
<dbReference type="EMBL" id="LAZR01000487">
    <property type="protein sequence ID" value="KKN66925.1"/>
    <property type="molecule type" value="Genomic_DNA"/>
</dbReference>
<evidence type="ECO:0000313" key="1">
    <source>
        <dbReference type="EMBL" id="KKN66925.1"/>
    </source>
</evidence>
<gene>
    <name evidence="1" type="ORF">LCGC14_0467000</name>
</gene>
<proteinExistence type="predicted"/>